<comment type="similarity">
    <text evidence="1">Belongs to the PPase class C family. Prune subfamily.</text>
</comment>
<evidence type="ECO:0000313" key="3">
    <source>
        <dbReference type="EMBL" id="CRK98355.1"/>
    </source>
</evidence>
<evidence type="ECO:0000256" key="1">
    <source>
        <dbReference type="ARBA" id="ARBA00010331"/>
    </source>
</evidence>
<dbReference type="OrthoDB" id="374045at2759"/>
<dbReference type="Pfam" id="PF02833">
    <property type="entry name" value="DHHA2"/>
    <property type="match status" value="1"/>
</dbReference>
<gene>
    <name evidence="3" type="ORF">CLUMA_CG011715</name>
</gene>
<accession>A0A1J1IDR0</accession>
<protein>
    <submittedName>
        <fullName evidence="3">CLUMA_CG011715, isoform A</fullName>
    </submittedName>
</protein>
<keyword evidence="4" id="KW-1185">Reference proteome</keyword>
<dbReference type="AlphaFoldDB" id="A0A1J1IDR0"/>
<dbReference type="Gene3D" id="3.10.310.20">
    <property type="entry name" value="DHHA2 domain"/>
    <property type="match status" value="1"/>
</dbReference>
<name>A0A1J1IDR0_9DIPT</name>
<dbReference type="GO" id="GO:0016462">
    <property type="term" value="F:pyrophosphatase activity"/>
    <property type="evidence" value="ECO:0007669"/>
    <property type="project" value="InterPro"/>
</dbReference>
<reference evidence="3 4" key="1">
    <citation type="submission" date="2015-04" db="EMBL/GenBank/DDBJ databases">
        <authorList>
            <person name="Syromyatnikov M.Y."/>
            <person name="Popov V.N."/>
        </authorList>
    </citation>
    <scope>NUCLEOTIDE SEQUENCE [LARGE SCALE GENOMIC DNA]</scope>
</reference>
<evidence type="ECO:0000313" key="4">
    <source>
        <dbReference type="Proteomes" id="UP000183832"/>
    </source>
</evidence>
<dbReference type="InterPro" id="IPR004097">
    <property type="entry name" value="DHHA2"/>
</dbReference>
<dbReference type="GO" id="GO:0005737">
    <property type="term" value="C:cytoplasm"/>
    <property type="evidence" value="ECO:0007669"/>
    <property type="project" value="InterPro"/>
</dbReference>
<dbReference type="EMBL" id="CVRI01000047">
    <property type="protein sequence ID" value="CRK98355.1"/>
    <property type="molecule type" value="Genomic_DNA"/>
</dbReference>
<dbReference type="STRING" id="568069.A0A1J1IDR0"/>
<organism evidence="3 4">
    <name type="scientific">Clunio marinus</name>
    <dbReference type="NCBI Taxonomy" id="568069"/>
    <lineage>
        <taxon>Eukaryota</taxon>
        <taxon>Metazoa</taxon>
        <taxon>Ecdysozoa</taxon>
        <taxon>Arthropoda</taxon>
        <taxon>Hexapoda</taxon>
        <taxon>Insecta</taxon>
        <taxon>Pterygota</taxon>
        <taxon>Neoptera</taxon>
        <taxon>Endopterygota</taxon>
        <taxon>Diptera</taxon>
        <taxon>Nematocera</taxon>
        <taxon>Chironomoidea</taxon>
        <taxon>Chironomidae</taxon>
        <taxon>Clunio</taxon>
    </lineage>
</organism>
<evidence type="ECO:0000259" key="2">
    <source>
        <dbReference type="Pfam" id="PF02833"/>
    </source>
</evidence>
<feature type="domain" description="DHHA2" evidence="2">
    <location>
        <begin position="5"/>
        <end position="95"/>
    </location>
</feature>
<dbReference type="Proteomes" id="UP000183832">
    <property type="component" value="Unassembled WGS sequence"/>
</dbReference>
<sequence>MENAAENVRKFAEDEKIDVVFMMGMAPKAESIERFLGVINIKNSSLFTAILNAINEMKDPNLQLTPKDVDFMSGLFYMQENIKASRKQILPVIKNLLNRF</sequence>
<dbReference type="InterPro" id="IPR038222">
    <property type="entry name" value="DHHA2_dom_sf"/>
</dbReference>
<proteinExistence type="inferred from homology"/>